<dbReference type="Proteomes" id="UP001069145">
    <property type="component" value="Unassembled WGS sequence"/>
</dbReference>
<dbReference type="InterPro" id="IPR008966">
    <property type="entry name" value="Adhesion_dom_sf"/>
</dbReference>
<evidence type="ECO:0000256" key="2">
    <source>
        <dbReference type="ARBA" id="ARBA00022512"/>
    </source>
</evidence>
<feature type="compositionally biased region" description="Polar residues" evidence="7">
    <location>
        <begin position="52"/>
        <end position="64"/>
    </location>
</feature>
<keyword evidence="2" id="KW-0134">Cell wall</keyword>
<dbReference type="InterPro" id="IPR005877">
    <property type="entry name" value="YSIRK_signal_dom"/>
</dbReference>
<name>A0ABT4C6B5_9LACT</name>
<dbReference type="InterPro" id="IPR011252">
    <property type="entry name" value="Fibrogen-bd_dom1"/>
</dbReference>
<feature type="compositionally biased region" description="Polar residues" evidence="7">
    <location>
        <begin position="865"/>
        <end position="876"/>
    </location>
</feature>
<comment type="caution">
    <text evidence="12">The sequence shown here is derived from an EMBL/GenBank/DDBJ whole genome shotgun (WGS) entry which is preliminary data.</text>
</comment>
<keyword evidence="6" id="KW-0572">Peptidoglycan-anchor</keyword>
<keyword evidence="8" id="KW-0472">Membrane</keyword>
<feature type="domain" description="MucBP" evidence="10">
    <location>
        <begin position="546"/>
        <end position="607"/>
    </location>
</feature>
<feature type="region of interest" description="Disordered" evidence="7">
    <location>
        <begin position="1121"/>
        <end position="1148"/>
    </location>
</feature>
<keyword evidence="8" id="KW-0812">Transmembrane</keyword>
<accession>A0ABT4C6B5</accession>
<feature type="region of interest" description="Disordered" evidence="7">
    <location>
        <begin position="927"/>
        <end position="982"/>
    </location>
</feature>
<dbReference type="RefSeq" id="WP_083589116.1">
    <property type="nucleotide sequence ID" value="NZ_CAJHNF010000008.1"/>
</dbReference>
<keyword evidence="5" id="KW-0677">Repeat</keyword>
<feature type="domain" description="MucBP" evidence="10">
    <location>
        <begin position="920"/>
        <end position="999"/>
    </location>
</feature>
<dbReference type="SUPFAM" id="SSF49401">
    <property type="entry name" value="Bacterial adhesins"/>
    <property type="match status" value="2"/>
</dbReference>
<dbReference type="InterPro" id="IPR009459">
    <property type="entry name" value="MucBP_dom"/>
</dbReference>
<dbReference type="Pfam" id="PF06458">
    <property type="entry name" value="MucBP"/>
    <property type="match status" value="8"/>
</dbReference>
<organism evidence="12 13">
    <name type="scientific">Aerococcus urinae</name>
    <dbReference type="NCBI Taxonomy" id="1376"/>
    <lineage>
        <taxon>Bacteria</taxon>
        <taxon>Bacillati</taxon>
        <taxon>Bacillota</taxon>
        <taxon>Bacilli</taxon>
        <taxon>Lactobacillales</taxon>
        <taxon>Aerococcaceae</taxon>
        <taxon>Aerococcus</taxon>
    </lineage>
</organism>
<evidence type="ECO:0000313" key="13">
    <source>
        <dbReference type="Proteomes" id="UP001069145"/>
    </source>
</evidence>
<feature type="domain" description="MucBP" evidence="10">
    <location>
        <begin position="1017"/>
        <end position="1096"/>
    </location>
</feature>
<feature type="compositionally biased region" description="Basic and acidic residues" evidence="7">
    <location>
        <begin position="85"/>
        <end position="111"/>
    </location>
</feature>
<feature type="region of interest" description="Disordered" evidence="7">
    <location>
        <begin position="1024"/>
        <end position="1051"/>
    </location>
</feature>
<feature type="region of interest" description="Disordered" evidence="7">
    <location>
        <begin position="52"/>
        <end position="193"/>
    </location>
</feature>
<evidence type="ECO:0000256" key="1">
    <source>
        <dbReference type="ARBA" id="ARBA00004168"/>
    </source>
</evidence>
<evidence type="ECO:0000256" key="3">
    <source>
        <dbReference type="ARBA" id="ARBA00022525"/>
    </source>
</evidence>
<protein>
    <submittedName>
        <fullName evidence="12">MucBP domain-containing protein</fullName>
    </submittedName>
</protein>
<feature type="compositionally biased region" description="Basic and acidic residues" evidence="7">
    <location>
        <begin position="156"/>
        <end position="179"/>
    </location>
</feature>
<feature type="compositionally biased region" description="Polar residues" evidence="7">
    <location>
        <begin position="1034"/>
        <end position="1046"/>
    </location>
</feature>
<feature type="region of interest" description="Disordered" evidence="7">
    <location>
        <begin position="632"/>
        <end position="691"/>
    </location>
</feature>
<feature type="transmembrane region" description="Helical" evidence="8">
    <location>
        <begin position="1392"/>
        <end position="1409"/>
    </location>
</feature>
<feature type="domain" description="MucBP" evidence="10">
    <location>
        <begin position="1211"/>
        <end position="1290"/>
    </location>
</feature>
<evidence type="ECO:0000313" key="12">
    <source>
        <dbReference type="EMBL" id="MCY3053977.1"/>
    </source>
</evidence>
<keyword evidence="3" id="KW-0964">Secreted</keyword>
<keyword evidence="13" id="KW-1185">Reference proteome</keyword>
<evidence type="ECO:0000259" key="9">
    <source>
        <dbReference type="Pfam" id="PF04650"/>
    </source>
</evidence>
<comment type="subcellular location">
    <subcellularLocation>
        <location evidence="1">Secreted</location>
        <location evidence="1">Cell wall</location>
        <topology evidence="1">Peptidoglycan-anchor</topology>
    </subcellularLocation>
</comment>
<dbReference type="Gene3D" id="2.60.40.1290">
    <property type="match status" value="1"/>
</dbReference>
<sequence length="1415" mass="158765">MEKFAKIINRKKQESSNKKIRYGIRKLSIGIVSCALGCWILASSDTVYAQENTPSTGNQVSAPANQKAAYPEDKAKLSENTSKNMEVDADKTKPAELTAKENKSVTPEKESQAAVKPSLDEAVKNPENVPVSVSRNAKKETPKLASRASEEYNNDLTHRPAKEDEVKATTYDVSDKDLENSEEVNTNKPRDISRDVPKLELSINKENDSDTLQAVDGEALPFSAFFVTPKGTKEGDTFTLTVSDNYSLKGIEPESNQVPDIVSEDAVIAKGRKEGNKIIYTFTKAINDRPRAFAVFALTGFDNKKVIKNSSNQTFKIQAGDKSAVKNLYVNYGQPYRKGKLNINSQFTEWNKDTGEFTQVFYVNPKSETIRSGLNGIFENSVGMVVHNGGREAYNVLAVPSDVFYDAVNTKVEIKKIQKGVQLPDAVYENPAEGVTIKDSEINYNNGKLYINFKKRQIDSPYVVVVKSKAKSRDGIDYNLYSSGVLHGDDGIPGEVYSWVESHNVIHNFNDKAMGGTKNDGYFVEHHIYYTRVNGKIDKSQTFEMSSNTLKGGIDNYYVTSKQEFEDYKFSHVDRKKLINLPRYNENGEPQEDNYIPGRKKEITYVYFRDIKQEDKNGSFQEHHIYRTVDEEGNVISTDESKDNEVTSGKSDQIYTTSKQDRDGYKLVSVTPSNEESKKSGVKFSKDGQETRGNYLSDKKLEVTYVYERVQKTKGSFQEHHIYRTVDEDGNVISTDETKDNEVTSGKTDQSYTTSKQDKAGYKLVSVSPSNEESKTLGVKYAKNGQETKGNYVSDKKLEVTYVYERVQKTKGSFQEHHIYRTVDEDGNVISTDETKDNEVTSGKTDQSYTTSKQDKAGYKLVSVTPSNEESKNSGVKFSKDGQETKGNYVSDKKLEVTYVYERVQKTKGSFQEHHIYRTVDEDGNVISTDETKDNEVTSGKSDQSYTTSKQDKDGYKLVSVTPTNEDSKNSDVKFSKDGQETKGNYVSDKKLEVTYVYERVQKTKGSFQEHHIYRTVDEDGKVISTDETRDNEVTSGKSNQTYTTSKQDKDGYKLVSVTPSNKESETLGVKFSKDGQNTKGNYVADKKLGVTYVYERVQKTKGSFQEHHIYRTVDEDGNVISTDETKDNEVTSGKTDQSYTTSKQDKDGYKLVSVMPTNEDSKKSGVKFSKDGQKTKGNYVSDKKLEVTYVYERVQRTKGSFQEHHIYRTVDEDGNVISTDEIKDNEVTTGKVDQTYTTSKQDKDGYKLVSVAPSNEESKKSGVKYAKDGQETKGNYIPDKKLEVTYIYERLLKSENTIVEHHSHPKEDKDKMISTKEKTTDHSQKIVLEQSKVSVMKSTAQTIKQSTLPASAPATPKLTTVEETAAGTRKDTQESSAHTSLPKTGVVAEPVAIEVLLVLAGALLAIPIKRKNNQ</sequence>
<feature type="compositionally biased region" description="Basic and acidic residues" evidence="7">
    <location>
        <begin position="966"/>
        <end position="981"/>
    </location>
</feature>
<keyword evidence="4" id="KW-0732">Signal</keyword>
<dbReference type="Pfam" id="PF04650">
    <property type="entry name" value="YSIRK_signal"/>
    <property type="match status" value="1"/>
</dbReference>
<keyword evidence="8" id="KW-1133">Transmembrane helix</keyword>
<feature type="domain" description="YSIRK Gram-positive signal peptide" evidence="9">
    <location>
        <begin position="17"/>
        <end position="37"/>
    </location>
</feature>
<feature type="compositionally biased region" description="Basic and acidic residues" evidence="7">
    <location>
        <begin position="1024"/>
        <end position="1033"/>
    </location>
</feature>
<evidence type="ECO:0000259" key="10">
    <source>
        <dbReference type="Pfam" id="PF06458"/>
    </source>
</evidence>
<feature type="domain" description="SDR-like Ig" evidence="11">
    <location>
        <begin position="221"/>
        <end position="312"/>
    </location>
</feature>
<feature type="compositionally biased region" description="Basic and acidic residues" evidence="7">
    <location>
        <begin position="675"/>
        <end position="690"/>
    </location>
</feature>
<dbReference type="NCBIfam" id="TIGR01168">
    <property type="entry name" value="YSIRK_signal"/>
    <property type="match status" value="1"/>
</dbReference>
<feature type="region of interest" description="Disordered" evidence="7">
    <location>
        <begin position="735"/>
        <end position="755"/>
    </location>
</feature>
<proteinExistence type="predicted"/>
<evidence type="ECO:0000259" key="11">
    <source>
        <dbReference type="Pfam" id="PF17961"/>
    </source>
</evidence>
<feature type="compositionally biased region" description="Polar residues" evidence="7">
    <location>
        <begin position="646"/>
        <end position="658"/>
    </location>
</feature>
<dbReference type="InterPro" id="IPR041171">
    <property type="entry name" value="SDR_Ig"/>
</dbReference>
<feature type="domain" description="MucBP" evidence="10">
    <location>
        <begin position="1114"/>
        <end position="1193"/>
    </location>
</feature>
<evidence type="ECO:0000256" key="8">
    <source>
        <dbReference type="SAM" id="Phobius"/>
    </source>
</evidence>
<feature type="domain" description="MucBP" evidence="10">
    <location>
        <begin position="629"/>
        <end position="708"/>
    </location>
</feature>
<dbReference type="EMBL" id="JAOTML010000010">
    <property type="protein sequence ID" value="MCY3053977.1"/>
    <property type="molecule type" value="Genomic_DNA"/>
</dbReference>
<dbReference type="Gene3D" id="2.60.40.1280">
    <property type="match status" value="1"/>
</dbReference>
<feature type="compositionally biased region" description="Polar residues" evidence="7">
    <location>
        <begin position="937"/>
        <end position="949"/>
    </location>
</feature>
<gene>
    <name evidence="12" type="ORF">ODY43_08300</name>
</gene>
<feature type="domain" description="MucBP" evidence="10">
    <location>
        <begin position="823"/>
        <end position="902"/>
    </location>
</feature>
<feature type="region of interest" description="Disordered" evidence="7">
    <location>
        <begin position="1302"/>
        <end position="1325"/>
    </location>
</feature>
<evidence type="ECO:0000256" key="4">
    <source>
        <dbReference type="ARBA" id="ARBA00022729"/>
    </source>
</evidence>
<evidence type="ECO:0000256" key="6">
    <source>
        <dbReference type="ARBA" id="ARBA00023088"/>
    </source>
</evidence>
<feature type="region of interest" description="Disordered" evidence="7">
    <location>
        <begin position="1254"/>
        <end position="1276"/>
    </location>
</feature>
<feature type="region of interest" description="Disordered" evidence="7">
    <location>
        <begin position="865"/>
        <end position="885"/>
    </location>
</feature>
<reference evidence="12" key="1">
    <citation type="submission" date="2022-09" db="EMBL/GenBank/DDBJ databases">
        <title>Aerococcus urinae taxonomy study.</title>
        <authorList>
            <person name="Christensen J."/>
            <person name="Senneby E."/>
        </authorList>
    </citation>
    <scope>NUCLEOTIDE SEQUENCE</scope>
    <source>
        <strain evidence="12">NLD-066-U95</strain>
    </source>
</reference>
<feature type="compositionally biased region" description="Polar residues" evidence="7">
    <location>
        <begin position="743"/>
        <end position="755"/>
    </location>
</feature>
<feature type="domain" description="MucBP" evidence="10">
    <location>
        <begin position="726"/>
        <end position="805"/>
    </location>
</feature>
<evidence type="ECO:0000256" key="5">
    <source>
        <dbReference type="ARBA" id="ARBA00022737"/>
    </source>
</evidence>
<dbReference type="Pfam" id="PF17961">
    <property type="entry name" value="Big_8"/>
    <property type="match status" value="1"/>
</dbReference>
<feature type="region of interest" description="Disordered" evidence="7">
    <location>
        <begin position="832"/>
        <end position="853"/>
    </location>
</feature>
<evidence type="ECO:0000256" key="7">
    <source>
        <dbReference type="SAM" id="MobiDB-lite"/>
    </source>
</evidence>
<feature type="compositionally biased region" description="Polar residues" evidence="7">
    <location>
        <begin position="840"/>
        <end position="852"/>
    </location>
</feature>
<dbReference type="Gene3D" id="3.10.20.320">
    <property type="entry name" value="Putative peptidoglycan bound protein (lpxtg motif)"/>
    <property type="match status" value="7"/>
</dbReference>
<feature type="compositionally biased region" description="Basic and acidic residues" evidence="7">
    <location>
        <begin position="1257"/>
        <end position="1272"/>
    </location>
</feature>
<feature type="compositionally biased region" description="Polar residues" evidence="7">
    <location>
        <begin position="1131"/>
        <end position="1143"/>
    </location>
</feature>